<comment type="caution">
    <text evidence="3">The sequence shown here is derived from an EMBL/GenBank/DDBJ whole genome shotgun (WGS) entry which is preliminary data.</text>
</comment>
<dbReference type="InterPro" id="IPR046820">
    <property type="entry name" value="MmeI_TRD"/>
</dbReference>
<proteinExistence type="predicted"/>
<gene>
    <name evidence="3" type="ORF">JCM15093_2793</name>
</gene>
<name>A0A069DB92_9BACE</name>
<evidence type="ECO:0000259" key="1">
    <source>
        <dbReference type="Pfam" id="PF20466"/>
    </source>
</evidence>
<dbReference type="InterPro" id="IPR046816">
    <property type="entry name" value="MmeI_Mtase"/>
</dbReference>
<dbReference type="AlphaFoldDB" id="A0A069DB92"/>
<evidence type="ECO:0000259" key="2">
    <source>
        <dbReference type="Pfam" id="PF20473"/>
    </source>
</evidence>
<keyword evidence="3" id="KW-0489">Methyltransferase</keyword>
<dbReference type="GO" id="GO:0032259">
    <property type="term" value="P:methylation"/>
    <property type="evidence" value="ECO:0007669"/>
    <property type="project" value="UniProtKB-KW"/>
</dbReference>
<dbReference type="Pfam" id="PF20473">
    <property type="entry name" value="MmeI_Mtase"/>
    <property type="match status" value="1"/>
</dbReference>
<dbReference type="Proteomes" id="UP000027601">
    <property type="component" value="Unassembled WGS sequence"/>
</dbReference>
<organism evidence="3 4">
    <name type="scientific">Bacteroides graminisolvens DSM 19988 = JCM 15093</name>
    <dbReference type="NCBI Taxonomy" id="1121097"/>
    <lineage>
        <taxon>Bacteria</taxon>
        <taxon>Pseudomonadati</taxon>
        <taxon>Bacteroidota</taxon>
        <taxon>Bacteroidia</taxon>
        <taxon>Bacteroidales</taxon>
        <taxon>Bacteroidaceae</taxon>
        <taxon>Bacteroides</taxon>
    </lineage>
</organism>
<dbReference type="EMBL" id="BAJS01000022">
    <property type="protein sequence ID" value="GAK37539.1"/>
    <property type="molecule type" value="Genomic_DNA"/>
</dbReference>
<feature type="domain" description="MmeI-like DNA-methyltransferase" evidence="2">
    <location>
        <begin position="64"/>
        <end position="156"/>
    </location>
</feature>
<dbReference type="eggNOG" id="COG1002">
    <property type="taxonomic scope" value="Bacteria"/>
</dbReference>
<evidence type="ECO:0000313" key="4">
    <source>
        <dbReference type="Proteomes" id="UP000027601"/>
    </source>
</evidence>
<evidence type="ECO:0000313" key="3">
    <source>
        <dbReference type="EMBL" id="GAK37539.1"/>
    </source>
</evidence>
<protein>
    <submittedName>
        <fullName evidence="3">Type II restriction enzyme, methylase subunit YeeA</fullName>
    </submittedName>
</protein>
<feature type="domain" description="MmeI-like target recognition" evidence="1">
    <location>
        <begin position="179"/>
        <end position="288"/>
    </location>
</feature>
<dbReference type="Pfam" id="PF20466">
    <property type="entry name" value="MmeI_TRD"/>
    <property type="match status" value="1"/>
</dbReference>
<accession>A0A069DB92</accession>
<sequence>MCRFQHFLCAQMGILFKGMLAEWIGMRFVRIRKRKRCLYLGIHRIWEVLYKKKNTKKIWNWFFPALMVGKNLDYISCWFLLGSMYIQGSQSKCAFVSTNSVCQGEQVYLLWNPIFSLNIKIYFAHRSFKWNNNAKHNAGVTCVIIGLMSNNRDSKCILSSDEKYFLVNNITPYLIPSEKQTIVLKRSKSIYLVPTMDYGSKPTDGGNLLLNQQELKDFSADYPNAAIYIKPFVGSDDFINGKHRYCFWIEENQYSDAYAIFPIKERIEKVKLMRLNSKKRSYKKRCRKSFSICRM</sequence>
<dbReference type="GO" id="GO:0008168">
    <property type="term" value="F:methyltransferase activity"/>
    <property type="evidence" value="ECO:0007669"/>
    <property type="project" value="UniProtKB-KW"/>
</dbReference>
<reference evidence="3 4" key="1">
    <citation type="journal article" date="2015" name="Microbes Environ.">
        <title>Distribution and evolution of nitrogen fixation genes in the phylum bacteroidetes.</title>
        <authorList>
            <person name="Inoue J."/>
            <person name="Oshima K."/>
            <person name="Suda W."/>
            <person name="Sakamoto M."/>
            <person name="Iino T."/>
            <person name="Noda S."/>
            <person name="Hongoh Y."/>
            <person name="Hattori M."/>
            <person name="Ohkuma M."/>
        </authorList>
    </citation>
    <scope>NUCLEOTIDE SEQUENCE [LARGE SCALE GENOMIC DNA]</scope>
    <source>
        <strain evidence="3 4">JCM 15093</strain>
    </source>
</reference>
<keyword evidence="4" id="KW-1185">Reference proteome</keyword>
<keyword evidence="3" id="KW-0808">Transferase</keyword>